<evidence type="ECO:0000259" key="5">
    <source>
        <dbReference type="PROSITE" id="PS50893"/>
    </source>
</evidence>
<dbReference type="Pfam" id="PF00005">
    <property type="entry name" value="ABC_tran"/>
    <property type="match status" value="1"/>
</dbReference>
<evidence type="ECO:0000313" key="7">
    <source>
        <dbReference type="Proteomes" id="UP000400924"/>
    </source>
</evidence>
<sequence length="269" mass="29462">MPEHTPGAILEATGLRKTFGDFTAVDDVSLTLTPGASLAVVGESGSGKTTTARMIAGLEQPTTGTILLAGRQPPGPRARTTERRRFAQHVQMVFQDPYTSLDRHQRIGDSITEVLALHTDLRGSARTARMTELLEQVGLNPQQAISRPRSLSGGQRQRAAIARALAVQPRLLVLDEAVAALDVSVQAQILTLLQDIRRQTQVAYLFITHDLGVVPHIADEIVVMRQGRVVDRGTTTEVLDRSQHPYTRALIDSVPRRGWKPRRRPATPT</sequence>
<evidence type="ECO:0000256" key="3">
    <source>
        <dbReference type="ARBA" id="ARBA00022741"/>
    </source>
</evidence>
<name>A0A5N8X9S7_9ACTN</name>
<evidence type="ECO:0000313" key="6">
    <source>
        <dbReference type="EMBL" id="MPY56203.1"/>
    </source>
</evidence>
<dbReference type="PANTHER" id="PTHR43776:SF7">
    <property type="entry name" value="D,D-DIPEPTIDE TRANSPORT ATP-BINDING PROTEIN DDPF-RELATED"/>
    <property type="match status" value="1"/>
</dbReference>
<gene>
    <name evidence="6" type="ORF">FNH08_03130</name>
</gene>
<keyword evidence="7" id="KW-1185">Reference proteome</keyword>
<dbReference type="AlphaFoldDB" id="A0A5N8X9S7"/>
<dbReference type="InterPro" id="IPR003593">
    <property type="entry name" value="AAA+_ATPase"/>
</dbReference>
<dbReference type="Pfam" id="PF08352">
    <property type="entry name" value="oligo_HPY"/>
    <property type="match status" value="1"/>
</dbReference>
<accession>A0A5N8X9S7</accession>
<dbReference type="InterPro" id="IPR017871">
    <property type="entry name" value="ABC_transporter-like_CS"/>
</dbReference>
<dbReference type="EMBL" id="VJZC01000009">
    <property type="protein sequence ID" value="MPY56203.1"/>
    <property type="molecule type" value="Genomic_DNA"/>
</dbReference>
<dbReference type="Gene3D" id="3.40.50.300">
    <property type="entry name" value="P-loop containing nucleotide triphosphate hydrolases"/>
    <property type="match status" value="1"/>
</dbReference>
<dbReference type="Proteomes" id="UP000400924">
    <property type="component" value="Unassembled WGS sequence"/>
</dbReference>
<dbReference type="RefSeq" id="WP_152769674.1">
    <property type="nucleotide sequence ID" value="NZ_VJZC01000009.1"/>
</dbReference>
<dbReference type="PROSITE" id="PS00211">
    <property type="entry name" value="ABC_TRANSPORTER_1"/>
    <property type="match status" value="1"/>
</dbReference>
<dbReference type="OrthoDB" id="8481147at2"/>
<dbReference type="PANTHER" id="PTHR43776">
    <property type="entry name" value="TRANSPORT ATP-BINDING PROTEIN"/>
    <property type="match status" value="1"/>
</dbReference>
<dbReference type="GO" id="GO:0055085">
    <property type="term" value="P:transmembrane transport"/>
    <property type="evidence" value="ECO:0007669"/>
    <property type="project" value="UniProtKB-ARBA"/>
</dbReference>
<protein>
    <submittedName>
        <fullName evidence="6">ABC transporter ATP-binding protein</fullName>
    </submittedName>
</protein>
<dbReference type="PROSITE" id="PS50893">
    <property type="entry name" value="ABC_TRANSPORTER_2"/>
    <property type="match status" value="1"/>
</dbReference>
<dbReference type="InterPro" id="IPR013563">
    <property type="entry name" value="Oligopep_ABC_C"/>
</dbReference>
<dbReference type="InterPro" id="IPR003439">
    <property type="entry name" value="ABC_transporter-like_ATP-bd"/>
</dbReference>
<keyword evidence="3" id="KW-0547">Nucleotide-binding</keyword>
<keyword evidence="4 6" id="KW-0067">ATP-binding</keyword>
<dbReference type="SMART" id="SM00382">
    <property type="entry name" value="AAA"/>
    <property type="match status" value="1"/>
</dbReference>
<organism evidence="6 7">
    <name type="scientific">Streptomyces spongiae</name>
    <dbReference type="NCBI Taxonomy" id="565072"/>
    <lineage>
        <taxon>Bacteria</taxon>
        <taxon>Bacillati</taxon>
        <taxon>Actinomycetota</taxon>
        <taxon>Actinomycetes</taxon>
        <taxon>Kitasatosporales</taxon>
        <taxon>Streptomycetaceae</taxon>
        <taxon>Streptomyces</taxon>
    </lineage>
</organism>
<comment type="caution">
    <text evidence="6">The sequence shown here is derived from an EMBL/GenBank/DDBJ whole genome shotgun (WGS) entry which is preliminary data.</text>
</comment>
<evidence type="ECO:0000256" key="2">
    <source>
        <dbReference type="ARBA" id="ARBA00022448"/>
    </source>
</evidence>
<keyword evidence="2" id="KW-0813">Transport</keyword>
<proteinExistence type="inferred from homology"/>
<comment type="similarity">
    <text evidence="1">Belongs to the ABC transporter superfamily.</text>
</comment>
<dbReference type="CDD" id="cd03257">
    <property type="entry name" value="ABC_NikE_OppD_transporters"/>
    <property type="match status" value="1"/>
</dbReference>
<evidence type="ECO:0000256" key="1">
    <source>
        <dbReference type="ARBA" id="ARBA00005417"/>
    </source>
</evidence>
<reference evidence="6 7" key="1">
    <citation type="submission" date="2019-07" db="EMBL/GenBank/DDBJ databases">
        <title>New species of Amycolatopsis and Streptomyces.</title>
        <authorList>
            <person name="Duangmal K."/>
            <person name="Teo W.F.A."/>
            <person name="Lipun K."/>
        </authorList>
    </citation>
    <scope>NUCLEOTIDE SEQUENCE [LARGE SCALE GENOMIC DNA]</scope>
    <source>
        <strain evidence="6 7">NBRC 106415</strain>
    </source>
</reference>
<dbReference type="InterPro" id="IPR027417">
    <property type="entry name" value="P-loop_NTPase"/>
</dbReference>
<dbReference type="GO" id="GO:0016887">
    <property type="term" value="F:ATP hydrolysis activity"/>
    <property type="evidence" value="ECO:0007669"/>
    <property type="project" value="InterPro"/>
</dbReference>
<dbReference type="InterPro" id="IPR050319">
    <property type="entry name" value="ABC_transp_ATP-bind"/>
</dbReference>
<evidence type="ECO:0000256" key="4">
    <source>
        <dbReference type="ARBA" id="ARBA00022840"/>
    </source>
</evidence>
<dbReference type="SUPFAM" id="SSF52540">
    <property type="entry name" value="P-loop containing nucleoside triphosphate hydrolases"/>
    <property type="match status" value="1"/>
</dbReference>
<dbReference type="GO" id="GO:0015833">
    <property type="term" value="P:peptide transport"/>
    <property type="evidence" value="ECO:0007669"/>
    <property type="project" value="InterPro"/>
</dbReference>
<dbReference type="GO" id="GO:0005524">
    <property type="term" value="F:ATP binding"/>
    <property type="evidence" value="ECO:0007669"/>
    <property type="project" value="UniProtKB-KW"/>
</dbReference>
<feature type="domain" description="ABC transporter" evidence="5">
    <location>
        <begin position="10"/>
        <end position="251"/>
    </location>
</feature>